<protein>
    <submittedName>
        <fullName evidence="2">Uncharacterized protein</fullName>
    </submittedName>
</protein>
<name>A0A6G1K0L3_9PLEO</name>
<evidence type="ECO:0000313" key="2">
    <source>
        <dbReference type="EMBL" id="KAF2706399.1"/>
    </source>
</evidence>
<dbReference type="Proteomes" id="UP000799428">
    <property type="component" value="Unassembled WGS sequence"/>
</dbReference>
<feature type="region of interest" description="Disordered" evidence="1">
    <location>
        <begin position="1"/>
        <end position="20"/>
    </location>
</feature>
<proteinExistence type="predicted"/>
<organism evidence="2 3">
    <name type="scientific">Pleomassaria siparia CBS 279.74</name>
    <dbReference type="NCBI Taxonomy" id="1314801"/>
    <lineage>
        <taxon>Eukaryota</taxon>
        <taxon>Fungi</taxon>
        <taxon>Dikarya</taxon>
        <taxon>Ascomycota</taxon>
        <taxon>Pezizomycotina</taxon>
        <taxon>Dothideomycetes</taxon>
        <taxon>Pleosporomycetidae</taxon>
        <taxon>Pleosporales</taxon>
        <taxon>Pleomassariaceae</taxon>
        <taxon>Pleomassaria</taxon>
    </lineage>
</organism>
<reference evidence="2" key="1">
    <citation type="journal article" date="2020" name="Stud. Mycol.">
        <title>101 Dothideomycetes genomes: a test case for predicting lifestyles and emergence of pathogens.</title>
        <authorList>
            <person name="Haridas S."/>
            <person name="Albert R."/>
            <person name="Binder M."/>
            <person name="Bloem J."/>
            <person name="Labutti K."/>
            <person name="Salamov A."/>
            <person name="Andreopoulos B."/>
            <person name="Baker S."/>
            <person name="Barry K."/>
            <person name="Bills G."/>
            <person name="Bluhm B."/>
            <person name="Cannon C."/>
            <person name="Castanera R."/>
            <person name="Culley D."/>
            <person name="Daum C."/>
            <person name="Ezra D."/>
            <person name="Gonzalez J."/>
            <person name="Henrissat B."/>
            <person name="Kuo A."/>
            <person name="Liang C."/>
            <person name="Lipzen A."/>
            <person name="Lutzoni F."/>
            <person name="Magnuson J."/>
            <person name="Mondo S."/>
            <person name="Nolan M."/>
            <person name="Ohm R."/>
            <person name="Pangilinan J."/>
            <person name="Park H.-J."/>
            <person name="Ramirez L."/>
            <person name="Alfaro M."/>
            <person name="Sun H."/>
            <person name="Tritt A."/>
            <person name="Yoshinaga Y."/>
            <person name="Zwiers L.-H."/>
            <person name="Turgeon B."/>
            <person name="Goodwin S."/>
            <person name="Spatafora J."/>
            <person name="Crous P."/>
            <person name="Grigoriev I."/>
        </authorList>
    </citation>
    <scope>NUCLEOTIDE SEQUENCE</scope>
    <source>
        <strain evidence="2">CBS 279.74</strain>
    </source>
</reference>
<dbReference type="AlphaFoldDB" id="A0A6G1K0L3"/>
<sequence length="95" mass="10241">MSGISLGRRTLPGTGDRVAASFPRPGTASCIAPPLDRRLCALLKVVLLAAALSSLHSTTHHRKTLPVSAVLVDFQQHFDLTRYGQRLLLLGPPLF</sequence>
<evidence type="ECO:0000313" key="3">
    <source>
        <dbReference type="Proteomes" id="UP000799428"/>
    </source>
</evidence>
<evidence type="ECO:0000256" key="1">
    <source>
        <dbReference type="SAM" id="MobiDB-lite"/>
    </source>
</evidence>
<accession>A0A6G1K0L3</accession>
<dbReference type="EMBL" id="MU005776">
    <property type="protein sequence ID" value="KAF2706399.1"/>
    <property type="molecule type" value="Genomic_DNA"/>
</dbReference>
<gene>
    <name evidence="2" type="ORF">K504DRAFT_505345</name>
</gene>
<keyword evidence="3" id="KW-1185">Reference proteome</keyword>